<feature type="domain" description="Glycosyltransferase 2-like" evidence="1">
    <location>
        <begin position="49"/>
        <end position="216"/>
    </location>
</feature>
<dbReference type="Pfam" id="PF00535">
    <property type="entry name" value="Glycos_transf_2"/>
    <property type="match status" value="1"/>
</dbReference>
<dbReference type="InterPro" id="IPR029044">
    <property type="entry name" value="Nucleotide-diphossugar_trans"/>
</dbReference>
<protein>
    <submittedName>
        <fullName evidence="2">Glycosyltransferase</fullName>
    </submittedName>
</protein>
<proteinExistence type="predicted"/>
<reference evidence="2 3" key="1">
    <citation type="journal article" date="2019" name="Int. J. Syst. Evol. Microbiol.">
        <title>The Global Catalogue of Microorganisms (GCM) 10K type strain sequencing project: providing services to taxonomists for standard genome sequencing and annotation.</title>
        <authorList>
            <consortium name="The Broad Institute Genomics Platform"/>
            <consortium name="The Broad Institute Genome Sequencing Center for Infectious Disease"/>
            <person name="Wu L."/>
            <person name="Ma J."/>
        </authorList>
    </citation>
    <scope>NUCLEOTIDE SEQUENCE [LARGE SCALE GENOMIC DNA]</scope>
    <source>
        <strain evidence="2 3">JCM 11117</strain>
    </source>
</reference>
<sequence length="376" mass="39229">MRAIRTTLLLAGVAASAYRSVRSVDRVRRVLALSPVADPGGTDVPVVAVVPARDEEAVIDACVRGLRAQIHANLRIVVVDDASADATGEIARRHAAEDARVSVVRTSGPPPGWKGKVHAMHAGVVAAGDFPGSAWLLFVDADVVLGPQALGRLLTTARDARADLVSSPAGPPAGRSLTWPVLVPPSIQMIGENADPQGRGRKAFAIGHCILVHAGAYEVVGGWAALRNLRNEDIALATAVRDRGGVTRLVDGLAHVTTSGMDPWTQGWTSFRKSFVAGTRGSVPVLLGGGLGQIALSLAPPAAALLGRRHVRLAGLAGWALQAIAHRRAARLMRAGSWGAPLAPVASALFGGVLIDGAVRVVRRTSGWKGRTDRFR</sequence>
<dbReference type="SUPFAM" id="SSF53448">
    <property type="entry name" value="Nucleotide-diphospho-sugar transferases"/>
    <property type="match status" value="1"/>
</dbReference>
<dbReference type="Gene3D" id="3.90.550.10">
    <property type="entry name" value="Spore Coat Polysaccharide Biosynthesis Protein SpsA, Chain A"/>
    <property type="match status" value="1"/>
</dbReference>
<evidence type="ECO:0000313" key="3">
    <source>
        <dbReference type="Proteomes" id="UP001499967"/>
    </source>
</evidence>
<gene>
    <name evidence="2" type="ORF">GCM10009559_38280</name>
</gene>
<dbReference type="CDD" id="cd00761">
    <property type="entry name" value="Glyco_tranf_GTA_type"/>
    <property type="match status" value="1"/>
</dbReference>
<dbReference type="EMBL" id="BAAAHP010000108">
    <property type="protein sequence ID" value="GAA0942282.1"/>
    <property type="molecule type" value="Genomic_DNA"/>
</dbReference>
<name>A0ABN1QHC3_9PSEU</name>
<evidence type="ECO:0000313" key="2">
    <source>
        <dbReference type="EMBL" id="GAA0942282.1"/>
    </source>
</evidence>
<dbReference type="Proteomes" id="UP001499967">
    <property type="component" value="Unassembled WGS sequence"/>
</dbReference>
<keyword evidence="3" id="KW-1185">Reference proteome</keyword>
<organism evidence="2 3">
    <name type="scientific">Pseudonocardia zijingensis</name>
    <dbReference type="NCBI Taxonomy" id="153376"/>
    <lineage>
        <taxon>Bacteria</taxon>
        <taxon>Bacillati</taxon>
        <taxon>Actinomycetota</taxon>
        <taxon>Actinomycetes</taxon>
        <taxon>Pseudonocardiales</taxon>
        <taxon>Pseudonocardiaceae</taxon>
        <taxon>Pseudonocardia</taxon>
    </lineage>
</organism>
<dbReference type="InterPro" id="IPR001173">
    <property type="entry name" value="Glyco_trans_2-like"/>
</dbReference>
<evidence type="ECO:0000259" key="1">
    <source>
        <dbReference type="Pfam" id="PF00535"/>
    </source>
</evidence>
<comment type="caution">
    <text evidence="2">The sequence shown here is derived from an EMBL/GenBank/DDBJ whole genome shotgun (WGS) entry which is preliminary data.</text>
</comment>
<dbReference type="PANTHER" id="PTHR43646:SF3">
    <property type="entry name" value="SLR1566 PROTEIN"/>
    <property type="match status" value="1"/>
</dbReference>
<accession>A0ABN1QHC3</accession>
<dbReference type="PANTHER" id="PTHR43646">
    <property type="entry name" value="GLYCOSYLTRANSFERASE"/>
    <property type="match status" value="1"/>
</dbReference>